<accession>A0ABR9D6P9</accession>
<keyword evidence="6" id="KW-1185">Reference proteome</keyword>
<dbReference type="SMART" id="SM00062">
    <property type="entry name" value="PBPb"/>
    <property type="match status" value="1"/>
</dbReference>
<dbReference type="NCBIfam" id="TIGR03871">
    <property type="entry name" value="ABC_peri_MoxJ_2"/>
    <property type="match status" value="1"/>
</dbReference>
<dbReference type="SUPFAM" id="SSF53850">
    <property type="entry name" value="Periplasmic binding protein-like II"/>
    <property type="match status" value="1"/>
</dbReference>
<dbReference type="InterPro" id="IPR022448">
    <property type="entry name" value="Quinoprotein_dehydrogenase"/>
</dbReference>
<dbReference type="Proteomes" id="UP000652176">
    <property type="component" value="Unassembled WGS sequence"/>
</dbReference>
<evidence type="ECO:0000313" key="6">
    <source>
        <dbReference type="Proteomes" id="UP000652176"/>
    </source>
</evidence>
<dbReference type="PANTHER" id="PTHR35936">
    <property type="entry name" value="MEMBRANE-BOUND LYTIC MUREIN TRANSGLYCOSYLASE F"/>
    <property type="match status" value="1"/>
</dbReference>
<evidence type="ECO:0000256" key="3">
    <source>
        <dbReference type="SAM" id="SignalP"/>
    </source>
</evidence>
<evidence type="ECO:0000256" key="2">
    <source>
        <dbReference type="ARBA" id="ARBA00022729"/>
    </source>
</evidence>
<organism evidence="5 6">
    <name type="scientific">Methylomonas albis</name>
    <dbReference type="NCBI Taxonomy" id="1854563"/>
    <lineage>
        <taxon>Bacteria</taxon>
        <taxon>Pseudomonadati</taxon>
        <taxon>Pseudomonadota</taxon>
        <taxon>Gammaproteobacteria</taxon>
        <taxon>Methylococcales</taxon>
        <taxon>Methylococcaceae</taxon>
        <taxon>Methylomonas</taxon>
    </lineage>
</organism>
<comment type="similarity">
    <text evidence="1">Belongs to the bacterial solute-binding protein 3 family.</text>
</comment>
<sequence>MITSFLKRHRWQSLLPAVCLLILAQSAVAQSELRVCADPDNLPFSNRKQEGFENKIATLLAEQLHAKLRYTWQRQRNGFIRQTLGAERCDLVMGVPHDYERVLPTEPYYWSGYVFVTARNRHLNITSFDDPLLKQLKIGLHGFGNDGSNSPPASALALRGITDNIVGYSLWGDGIAKNPQGRIIDAVAKGEIDVAVVWGPIAGYYAKPYGQRLEIALAPHDPKLPDMPFDYEISMGVRKQDQAFAAKLDGILEQQHYKIHDILTAYHVPLIAPMIGQVAADTLK</sequence>
<feature type="signal peptide" evidence="3">
    <location>
        <begin position="1"/>
        <end position="29"/>
    </location>
</feature>
<evidence type="ECO:0000259" key="4">
    <source>
        <dbReference type="SMART" id="SM00062"/>
    </source>
</evidence>
<gene>
    <name evidence="5" type="ORF">IE877_23180</name>
</gene>
<protein>
    <submittedName>
        <fullName evidence="5">Quinoprotein dehydrogenase-associated putative ABC transporter substrate-binding protein</fullName>
    </submittedName>
</protein>
<feature type="chain" id="PRO_5046856880" evidence="3">
    <location>
        <begin position="30"/>
        <end position="284"/>
    </location>
</feature>
<keyword evidence="2 3" id="KW-0732">Signal</keyword>
<comment type="caution">
    <text evidence="5">The sequence shown here is derived from an EMBL/GenBank/DDBJ whole genome shotgun (WGS) entry which is preliminary data.</text>
</comment>
<feature type="domain" description="Solute-binding protein family 3/N-terminal" evidence="4">
    <location>
        <begin position="32"/>
        <end position="270"/>
    </location>
</feature>
<dbReference type="PANTHER" id="PTHR35936:SF17">
    <property type="entry name" value="ARGININE-BINDING EXTRACELLULAR PROTEIN ARTP"/>
    <property type="match status" value="1"/>
</dbReference>
<reference evidence="5 6" key="1">
    <citation type="submission" date="2020-09" db="EMBL/GenBank/DDBJ databases">
        <title>Methylomonas albis sp. nov. and Methylomonas fluvii sp. nov.: Two cold-adapted methanotrophs from the River Elbe and an amended description of Methylovulum psychrotolerans strain Eb1.</title>
        <authorList>
            <person name="Bussmann I.K."/>
            <person name="Klings K.-W."/>
            <person name="Warnstedt J."/>
            <person name="Hoppert M."/>
            <person name="Saborowski A."/>
            <person name="Horn F."/>
            <person name="Liebner S."/>
        </authorList>
    </citation>
    <scope>NUCLEOTIDE SEQUENCE [LARGE SCALE GENOMIC DNA]</scope>
    <source>
        <strain evidence="5 6">EbA</strain>
    </source>
</reference>
<evidence type="ECO:0000313" key="5">
    <source>
        <dbReference type="EMBL" id="MBD9358740.1"/>
    </source>
</evidence>
<proteinExistence type="inferred from homology"/>
<dbReference type="EMBL" id="JACXSS010000001">
    <property type="protein sequence ID" value="MBD9358740.1"/>
    <property type="molecule type" value="Genomic_DNA"/>
</dbReference>
<dbReference type="InterPro" id="IPR001638">
    <property type="entry name" value="Solute-binding_3/MltF_N"/>
</dbReference>
<evidence type="ECO:0000256" key="1">
    <source>
        <dbReference type="ARBA" id="ARBA00010333"/>
    </source>
</evidence>
<dbReference type="Pfam" id="PF00497">
    <property type="entry name" value="SBP_bac_3"/>
    <property type="match status" value="1"/>
</dbReference>
<dbReference type="RefSeq" id="WP_192376938.1">
    <property type="nucleotide sequence ID" value="NZ_CAJHIV010000001.1"/>
</dbReference>
<name>A0ABR9D6P9_9GAMM</name>
<dbReference type="Gene3D" id="3.40.190.10">
    <property type="entry name" value="Periplasmic binding protein-like II"/>
    <property type="match status" value="2"/>
</dbReference>